<gene>
    <name evidence="1" type="ORF">IZO911_LOCUS45274</name>
</gene>
<sequence>MIYLEYPLSPYPAYVK</sequence>
<feature type="non-terminal residue" evidence="1">
    <location>
        <position position="16"/>
    </location>
</feature>
<organism evidence="1 2">
    <name type="scientific">Adineta steineri</name>
    <dbReference type="NCBI Taxonomy" id="433720"/>
    <lineage>
        <taxon>Eukaryota</taxon>
        <taxon>Metazoa</taxon>
        <taxon>Spiralia</taxon>
        <taxon>Gnathifera</taxon>
        <taxon>Rotifera</taxon>
        <taxon>Eurotatoria</taxon>
        <taxon>Bdelloidea</taxon>
        <taxon>Adinetida</taxon>
        <taxon>Adinetidae</taxon>
        <taxon>Adineta</taxon>
    </lineage>
</organism>
<evidence type="ECO:0000313" key="1">
    <source>
        <dbReference type="EMBL" id="CAF1507022.1"/>
    </source>
</evidence>
<name>A0A815TL25_9BILA</name>
<proteinExistence type="predicted"/>
<dbReference type="AlphaFoldDB" id="A0A815TL25"/>
<dbReference type="EMBL" id="CAJNOE010003915">
    <property type="protein sequence ID" value="CAF1507022.1"/>
    <property type="molecule type" value="Genomic_DNA"/>
</dbReference>
<accession>A0A815TL25</accession>
<comment type="caution">
    <text evidence="1">The sequence shown here is derived from an EMBL/GenBank/DDBJ whole genome shotgun (WGS) entry which is preliminary data.</text>
</comment>
<dbReference type="Proteomes" id="UP000663860">
    <property type="component" value="Unassembled WGS sequence"/>
</dbReference>
<reference evidence="1" key="1">
    <citation type="submission" date="2021-02" db="EMBL/GenBank/DDBJ databases">
        <authorList>
            <person name="Nowell W R."/>
        </authorList>
    </citation>
    <scope>NUCLEOTIDE SEQUENCE</scope>
</reference>
<evidence type="ECO:0000313" key="2">
    <source>
        <dbReference type="Proteomes" id="UP000663860"/>
    </source>
</evidence>
<protein>
    <submittedName>
        <fullName evidence="1">Uncharacterized protein</fullName>
    </submittedName>
</protein>